<evidence type="ECO:0000313" key="2">
    <source>
        <dbReference type="Proteomes" id="UP000000271"/>
    </source>
</evidence>
<dbReference type="InterPro" id="IPR015421">
    <property type="entry name" value="PyrdxlP-dep_Trfase_major"/>
</dbReference>
<dbReference type="EMBL" id="CP001791">
    <property type="protein sequence ID" value="ADH99336.1"/>
    <property type="molecule type" value="Genomic_DNA"/>
</dbReference>
<proteinExistence type="predicted"/>
<dbReference type="KEGG" id="bse:Bsel_1830"/>
<dbReference type="Pfam" id="PF06838">
    <property type="entry name" value="Met_gamma_lyase"/>
    <property type="match status" value="1"/>
</dbReference>
<dbReference type="AlphaFoldDB" id="D6XU50"/>
<evidence type="ECO:0000313" key="1">
    <source>
        <dbReference type="EMBL" id="ADH99336.1"/>
    </source>
</evidence>
<dbReference type="Gene3D" id="3.40.640.10">
    <property type="entry name" value="Type I PLP-dependent aspartate aminotransferase-like (Major domain)"/>
    <property type="match status" value="1"/>
</dbReference>
<dbReference type="PANTHER" id="PTHR46658:SF1">
    <property type="entry name" value="CYS OR MET METABOLISM PYRIDOXAL-PHOSPHATE-DEPENDENT ENZYME"/>
    <property type="match status" value="1"/>
</dbReference>
<dbReference type="Proteomes" id="UP000000271">
    <property type="component" value="Chromosome"/>
</dbReference>
<name>D6XU50_BACIE</name>
<reference evidence="1" key="1">
    <citation type="submission" date="2009-10" db="EMBL/GenBank/DDBJ databases">
        <title>Complete sequence of Bacillus selenitireducens MLS10.</title>
        <authorList>
            <consortium name="US DOE Joint Genome Institute"/>
            <person name="Lucas S."/>
            <person name="Copeland A."/>
            <person name="Lapidus A."/>
            <person name="Glavina del Rio T."/>
            <person name="Dalin E."/>
            <person name="Tice H."/>
            <person name="Bruce D."/>
            <person name="Goodwin L."/>
            <person name="Pitluck S."/>
            <person name="Sims D."/>
            <person name="Brettin T."/>
            <person name="Detter J.C."/>
            <person name="Han C."/>
            <person name="Larimer F."/>
            <person name="Land M."/>
            <person name="Hauser L."/>
            <person name="Kyrpides N."/>
            <person name="Ovchinnikova G."/>
            <person name="Stolz J."/>
        </authorList>
    </citation>
    <scope>NUCLEOTIDE SEQUENCE [LARGE SCALE GENOMIC DNA]</scope>
    <source>
        <strain evidence="1">MLS10</strain>
    </source>
</reference>
<sequence length="414" mass="44651">MRTEELLQIKTQTEERIQPFLSYHDGIAEKNQRKVLDAFRLHSISDFHLHGSTGYGYDDAGREKLEDIYATVFKAEAAIVRPQLVSGTHAISTALFGVLRPGDELLYVTGKPYDTLEEVIGTRGEQGAGSLKDFGITYREVALLNGQLDKEAVRQAIGEETKVIGIQRSKGYGDRPSFTVGEIEQMIAFVKGIRPDLIVFVDNCYGEFVETSEPVEAGADLIAGSLIKNPGGGLAKSGGYLAGKQSLINQCGNRMTAPGIGLEGGATSGHLRDMMHGFFLAPHVVNQAVKGAVYTAAMCEAAGMVTAPSFEAPRTDLIQSVQFHSREDMIRFCQSIQASSPVDAHVAPQPSAMPGYKDEVIMAAGAFIQGSSIELSADGPLREPYTAYVQGGLTYEHVKIAVFDALSVILADDR</sequence>
<dbReference type="SUPFAM" id="SSF53383">
    <property type="entry name" value="PLP-dependent transferases"/>
    <property type="match status" value="1"/>
</dbReference>
<dbReference type="Gene3D" id="3.90.1150.60">
    <property type="entry name" value="Methioning gamme-lyase, C-terminal domain"/>
    <property type="match status" value="1"/>
</dbReference>
<dbReference type="OrthoDB" id="9764766at2"/>
<keyword evidence="2" id="KW-1185">Reference proteome</keyword>
<dbReference type="STRING" id="439292.Bsel_1830"/>
<dbReference type="InterPro" id="IPR015424">
    <property type="entry name" value="PyrdxlP-dep_Trfase"/>
</dbReference>
<protein>
    <submittedName>
        <fullName evidence="1">Aluminum resistance family protein</fullName>
    </submittedName>
</protein>
<dbReference type="RefSeq" id="WP_013172758.1">
    <property type="nucleotide sequence ID" value="NC_014219.1"/>
</dbReference>
<organism evidence="1 2">
    <name type="scientific">Bacillus selenitireducens (strain ATCC 700615 / DSM 15326 / MLS10)</name>
    <dbReference type="NCBI Taxonomy" id="439292"/>
    <lineage>
        <taxon>Bacteria</taxon>
        <taxon>Bacillati</taxon>
        <taxon>Bacillota</taxon>
        <taxon>Bacilli</taxon>
        <taxon>Bacillales</taxon>
        <taxon>Bacillaceae</taxon>
        <taxon>Salisediminibacterium</taxon>
    </lineage>
</organism>
<dbReference type="HOGENOM" id="CLU_037803_3_0_9"/>
<dbReference type="PANTHER" id="PTHR46658">
    <property type="entry name" value="CYS OR MET METABOLISM PYRIDOXAL-PHOSPHATE-DEPENDENT ENZYME"/>
    <property type="match status" value="1"/>
</dbReference>
<dbReference type="InterPro" id="IPR009651">
    <property type="entry name" value="Met_g_lyase_put"/>
</dbReference>
<accession>D6XU50</accession>
<dbReference type="eggNOG" id="COG4100">
    <property type="taxonomic scope" value="Bacteria"/>
</dbReference>
<gene>
    <name evidence="1" type="ordered locus">Bsel_1830</name>
</gene>